<dbReference type="AlphaFoldDB" id="A0A8J7TM03"/>
<keyword evidence="1" id="KW-0472">Membrane</keyword>
<dbReference type="Pfam" id="PF03692">
    <property type="entry name" value="CxxCxxCC"/>
    <property type="match status" value="1"/>
</dbReference>
<proteinExistence type="predicted"/>
<keyword evidence="1" id="KW-0812">Transmembrane</keyword>
<sequence length="397" mass="44149">MKLLVAPGFNFSCSRCGHCCNSYPVPLTALDLERLQSAEGGQPIPVRRLTSEPGLSQSFKAVLLKGDDGFCNYFEGSAGSSRCLLQDTAKPQMCRLFPFTFLHAPDGILSGLSFSSTAVCLNFGEPLTSQTDTLEQMLGLFEELNPGLEDKTKAEFSRLTLAAGLPLSFDLYLPLQKTMEEELWQIMGRKQRAIALQALALLFGNLREMADNYGGVAPQPGEVWFDLALIETYLACFFSEREEGSLSLEEQLINQLTIFSQERQLPMPLTARLQSASLDLPASVLLEDLFARFACMRLFARLYFGPGFSGLSLTAGLGHLFLMLLVAYLRVKLDYMEALENGIEMSEEALFETAVRRIRQVEGKWTSLRYGSREAVNMLELAFLDGLRPLRLLDLAL</sequence>
<name>A0A8J7TM03_9BACT</name>
<reference evidence="2" key="1">
    <citation type="submission" date="2021-02" db="EMBL/GenBank/DDBJ databases">
        <title>Genome-Resolved Metagenomics of a Microbial Community Performing Photosynthetic Biological Nutrient Removal.</title>
        <authorList>
            <person name="Mcdaniel E.A."/>
        </authorList>
    </citation>
    <scope>NUCLEOTIDE SEQUENCE</scope>
    <source>
        <strain evidence="2">UWPOB_OBS1</strain>
    </source>
</reference>
<dbReference type="InterPro" id="IPR005358">
    <property type="entry name" value="Puta_zinc/iron-chelating_dom"/>
</dbReference>
<keyword evidence="1" id="KW-1133">Transmembrane helix</keyword>
<comment type="caution">
    <text evidence="2">The sequence shown here is derived from an EMBL/GenBank/DDBJ whole genome shotgun (WGS) entry which is preliminary data.</text>
</comment>
<dbReference type="Proteomes" id="UP000664277">
    <property type="component" value="Unassembled WGS sequence"/>
</dbReference>
<organism evidence="2 3">
    <name type="scientific">Candidatus Obscuribacter phosphatis</name>
    <dbReference type="NCBI Taxonomy" id="1906157"/>
    <lineage>
        <taxon>Bacteria</taxon>
        <taxon>Bacillati</taxon>
        <taxon>Candidatus Melainabacteria</taxon>
        <taxon>Candidatus Obscuribacterales</taxon>
        <taxon>Candidatus Obscuribacteraceae</taxon>
        <taxon>Candidatus Obscuribacter</taxon>
    </lineage>
</organism>
<evidence type="ECO:0000313" key="2">
    <source>
        <dbReference type="EMBL" id="MBN8661179.1"/>
    </source>
</evidence>
<evidence type="ECO:0000256" key="1">
    <source>
        <dbReference type="SAM" id="Phobius"/>
    </source>
</evidence>
<dbReference type="EMBL" id="JAFLCK010000017">
    <property type="protein sequence ID" value="MBN8661179.1"/>
    <property type="molecule type" value="Genomic_DNA"/>
</dbReference>
<evidence type="ECO:0000313" key="3">
    <source>
        <dbReference type="Proteomes" id="UP000664277"/>
    </source>
</evidence>
<protein>
    <submittedName>
        <fullName evidence="2">YkgJ family cysteine cluster protein</fullName>
    </submittedName>
</protein>
<gene>
    <name evidence="2" type="ORF">J0M35_12500</name>
</gene>
<accession>A0A8J7TM03</accession>
<feature type="transmembrane region" description="Helical" evidence="1">
    <location>
        <begin position="302"/>
        <end position="329"/>
    </location>
</feature>